<dbReference type="EMBL" id="LTDF01000044">
    <property type="protein sequence ID" value="KXT54570.1"/>
    <property type="molecule type" value="Genomic_DNA"/>
</dbReference>
<proteinExistence type="predicted"/>
<accession>A0A139LT20</accession>
<dbReference type="Proteomes" id="UP000070319">
    <property type="component" value="Unassembled WGS sequence"/>
</dbReference>
<evidence type="ECO:0000313" key="2">
    <source>
        <dbReference type="Proteomes" id="UP000070319"/>
    </source>
</evidence>
<dbReference type="PATRIC" id="fig|329854.7.peg.744"/>
<reference evidence="1 2" key="1">
    <citation type="submission" date="2016-02" db="EMBL/GenBank/DDBJ databases">
        <authorList>
            <person name="Wen L."/>
            <person name="He K."/>
            <person name="Yang H."/>
        </authorList>
    </citation>
    <scope>NUCLEOTIDE SEQUENCE [LARGE SCALE GENOMIC DNA]</scope>
    <source>
        <strain evidence="1 2">KLE1704</strain>
    </source>
</reference>
<comment type="caution">
    <text evidence="1">The sequence shown here is derived from an EMBL/GenBank/DDBJ whole genome shotgun (WGS) entry which is preliminary data.</text>
</comment>
<dbReference type="AlphaFoldDB" id="A0A139LT20"/>
<sequence>MEAVRVELALVTVIYKVMEEQVVVTKFFVIDNLTMVKSIHALRRHQVYILNLQEIGVLNS</sequence>
<protein>
    <submittedName>
        <fullName evidence="1">Uncharacterized protein</fullName>
    </submittedName>
</protein>
<organism evidence="1">
    <name type="scientific">Bacteroides intestinalis</name>
    <dbReference type="NCBI Taxonomy" id="329854"/>
    <lineage>
        <taxon>Bacteria</taxon>
        <taxon>Pseudomonadati</taxon>
        <taxon>Bacteroidota</taxon>
        <taxon>Bacteroidia</taxon>
        <taxon>Bacteroidales</taxon>
        <taxon>Bacteroidaceae</taxon>
        <taxon>Bacteroides</taxon>
    </lineage>
</organism>
<name>A0A139LT20_9BACE</name>
<gene>
    <name evidence="1" type="ORF">HMPREF2531_00741</name>
</gene>
<evidence type="ECO:0000313" key="1">
    <source>
        <dbReference type="EMBL" id="KXT54570.1"/>
    </source>
</evidence>